<dbReference type="Proteomes" id="UP000664857">
    <property type="component" value="Unassembled WGS sequence"/>
</dbReference>
<dbReference type="SUPFAM" id="SSF46689">
    <property type="entry name" value="Homeodomain-like"/>
    <property type="match status" value="1"/>
</dbReference>
<evidence type="ECO:0000313" key="2">
    <source>
        <dbReference type="EMBL" id="MBO0477734.1"/>
    </source>
</evidence>
<gene>
    <name evidence="2" type="ORF">DOK76_11675</name>
</gene>
<name>A0ABS3HVF0_9ENTE</name>
<dbReference type="PANTHER" id="PTHR33744">
    <property type="entry name" value="CARBOHYDRATE DIACID REGULATOR"/>
    <property type="match status" value="1"/>
</dbReference>
<dbReference type="InterPro" id="IPR009057">
    <property type="entry name" value="Homeodomain-like_sf"/>
</dbReference>
<dbReference type="InterPro" id="IPR042070">
    <property type="entry name" value="PucR_C-HTH_sf"/>
</dbReference>
<dbReference type="InterPro" id="IPR051448">
    <property type="entry name" value="CdaR-like_regulators"/>
</dbReference>
<feature type="domain" description="PucR C-terminal helix-turn-helix" evidence="1">
    <location>
        <begin position="233"/>
        <end position="279"/>
    </location>
</feature>
<reference evidence="2 3" key="1">
    <citation type="submission" date="2021-03" db="EMBL/GenBank/DDBJ databases">
        <title>Enterococcal diversity collection.</title>
        <authorList>
            <person name="Gilmore M.S."/>
            <person name="Schwartzman J."/>
            <person name="Van Tyne D."/>
            <person name="Martin M."/>
            <person name="Earl A.M."/>
            <person name="Manson A.L."/>
            <person name="Straub T."/>
            <person name="Salamzade R."/>
            <person name="Saavedra J."/>
            <person name="Lebreton F."/>
            <person name="Prichula J."/>
            <person name="Schaufler K."/>
            <person name="Gaca A."/>
            <person name="Sgardioli B."/>
            <person name="Wagenaar J."/>
            <person name="Strong T."/>
        </authorList>
    </citation>
    <scope>NUCLEOTIDE SEQUENCE [LARGE SCALE GENOMIC DNA]</scope>
    <source>
        <strain evidence="2 3">DIV0080</strain>
    </source>
</reference>
<dbReference type="InterPro" id="IPR025736">
    <property type="entry name" value="PucR_C-HTH_dom"/>
</dbReference>
<dbReference type="EMBL" id="JAFLVX010000034">
    <property type="protein sequence ID" value="MBO0477734.1"/>
    <property type="molecule type" value="Genomic_DNA"/>
</dbReference>
<protein>
    <submittedName>
        <fullName evidence="2">Helix-turn-helix domain-containing protein</fullName>
    </submittedName>
</protein>
<comment type="caution">
    <text evidence="2">The sequence shown here is derived from an EMBL/GenBank/DDBJ whole genome shotgun (WGS) entry which is preliminary data.</text>
</comment>
<accession>A0ABS3HVF0</accession>
<organism evidence="2 3">
    <name type="scientific">Candidatus Vagococcus giribetii</name>
    <dbReference type="NCBI Taxonomy" id="2230876"/>
    <lineage>
        <taxon>Bacteria</taxon>
        <taxon>Bacillati</taxon>
        <taxon>Bacillota</taxon>
        <taxon>Bacilli</taxon>
        <taxon>Lactobacillales</taxon>
        <taxon>Enterococcaceae</taxon>
        <taxon>Vagococcus</taxon>
    </lineage>
</organism>
<evidence type="ECO:0000259" key="1">
    <source>
        <dbReference type="Pfam" id="PF13556"/>
    </source>
</evidence>
<evidence type="ECO:0000313" key="3">
    <source>
        <dbReference type="Proteomes" id="UP000664857"/>
    </source>
</evidence>
<dbReference type="Pfam" id="PF13556">
    <property type="entry name" value="HTH_30"/>
    <property type="match status" value="1"/>
</dbReference>
<sequence length="282" mass="33437">MNKQDLITIYPTGFFSDVPSTDISQLSLPINQEWFILEKETLNPSEEQLLTTLFPNNLDTHHLDHHLWYHYLFQNKPLPHSEKSFRVIQLKLKKESTNAKDWLTHLSELFNQVEDFFFIDRQTAVLIEEKTHIILQKEELEGMLLTLESDFLIQATAYIGSFNEATHNFTSFFAEEELIFSTYYAEQQHVFSFQDIALDYLTKDKIQESTIMQSLKETLVLDDEIKRIIETLWLKQGNITSTSKELYIHRNTLQYRLDKFYERFGISLKDMKNLTLCYLLID</sequence>
<dbReference type="PANTHER" id="PTHR33744:SF15">
    <property type="entry name" value="CARBOHYDRATE DIACID REGULATOR"/>
    <property type="match status" value="1"/>
</dbReference>
<dbReference type="Gene3D" id="1.10.10.2840">
    <property type="entry name" value="PucR C-terminal helix-turn-helix domain"/>
    <property type="match status" value="1"/>
</dbReference>
<keyword evidence="3" id="KW-1185">Reference proteome</keyword>
<dbReference type="RefSeq" id="WP_206967983.1">
    <property type="nucleotide sequence ID" value="NZ_JAFLVX010000034.1"/>
</dbReference>
<proteinExistence type="predicted"/>